<keyword evidence="5" id="KW-0289">Folate biosynthesis</keyword>
<comment type="caution">
    <text evidence="15">The sequence shown here is derived from an EMBL/GenBank/DDBJ whole genome shotgun (WGS) entry which is preliminary data.</text>
</comment>
<gene>
    <name evidence="15" type="primary">pabC</name>
    <name evidence="15" type="ORF">QS748_01135</name>
</gene>
<dbReference type="InterPro" id="IPR001544">
    <property type="entry name" value="Aminotrans_IV"/>
</dbReference>
<dbReference type="PROSITE" id="PS00770">
    <property type="entry name" value="AA_TRANSFER_CLASS_4"/>
    <property type="match status" value="1"/>
</dbReference>
<dbReference type="NCBIfam" id="NF004761">
    <property type="entry name" value="PRK06092.1"/>
    <property type="match status" value="1"/>
</dbReference>
<organism evidence="15 16">
    <name type="scientific">Candidatus Endonucleibacter bathymodioli</name>
    <dbReference type="NCBI Taxonomy" id="539814"/>
    <lineage>
        <taxon>Bacteria</taxon>
        <taxon>Pseudomonadati</taxon>
        <taxon>Pseudomonadota</taxon>
        <taxon>Gammaproteobacteria</taxon>
        <taxon>Oceanospirillales</taxon>
        <taxon>Endozoicomonadaceae</taxon>
        <taxon>Candidatus Endonucleibacter</taxon>
    </lineage>
</organism>
<dbReference type="Gene3D" id="3.20.10.10">
    <property type="entry name" value="D-amino Acid Aminotransferase, subunit A, domain 2"/>
    <property type="match status" value="1"/>
</dbReference>
<comment type="similarity">
    <text evidence="2 13">Belongs to the class-IV pyridoxal-phosphate-dependent aminotransferase family.</text>
</comment>
<evidence type="ECO:0000256" key="7">
    <source>
        <dbReference type="ARBA" id="ARBA00035633"/>
    </source>
</evidence>
<evidence type="ECO:0000256" key="13">
    <source>
        <dbReference type="RuleBase" id="RU004106"/>
    </source>
</evidence>
<dbReference type="InterPro" id="IPR043131">
    <property type="entry name" value="BCAT-like_N"/>
</dbReference>
<dbReference type="NCBIfam" id="TIGR03461">
    <property type="entry name" value="pabC_Proteo"/>
    <property type="match status" value="1"/>
</dbReference>
<dbReference type="InterPro" id="IPR018300">
    <property type="entry name" value="Aminotrans_IV_CS"/>
</dbReference>
<dbReference type="Proteomes" id="UP001178148">
    <property type="component" value="Unassembled WGS sequence"/>
</dbReference>
<evidence type="ECO:0000256" key="11">
    <source>
        <dbReference type="ARBA" id="ARBA00069174"/>
    </source>
</evidence>
<dbReference type="InterPro" id="IPR050571">
    <property type="entry name" value="Class-IV_PLP-Dep_Aminotrnsfr"/>
</dbReference>
<dbReference type="Pfam" id="PF01063">
    <property type="entry name" value="Aminotran_4"/>
    <property type="match status" value="1"/>
</dbReference>
<dbReference type="GO" id="GO:0046656">
    <property type="term" value="P:folic acid biosynthetic process"/>
    <property type="evidence" value="ECO:0007669"/>
    <property type="project" value="UniProtKB-KW"/>
</dbReference>
<dbReference type="InterPro" id="IPR043132">
    <property type="entry name" value="BCAT-like_C"/>
</dbReference>
<dbReference type="FunFam" id="3.20.10.10:FF:000002">
    <property type="entry name" value="D-alanine aminotransferase"/>
    <property type="match status" value="1"/>
</dbReference>
<keyword evidence="4 14" id="KW-0663">Pyridoxal phosphate</keyword>
<name>A0AA90NJA2_9GAMM</name>
<dbReference type="EC" id="4.1.3.38" evidence="8 12"/>
<evidence type="ECO:0000256" key="2">
    <source>
        <dbReference type="ARBA" id="ARBA00009320"/>
    </source>
</evidence>
<dbReference type="EMBL" id="JASXSV010000001">
    <property type="protein sequence ID" value="MDP0587874.1"/>
    <property type="molecule type" value="Genomic_DNA"/>
</dbReference>
<evidence type="ECO:0000256" key="4">
    <source>
        <dbReference type="ARBA" id="ARBA00022898"/>
    </source>
</evidence>
<dbReference type="AlphaFoldDB" id="A0AA90NJA2"/>
<proteinExistence type="inferred from homology"/>
<comment type="catalytic activity">
    <reaction evidence="9">
        <text>4-amino-4-deoxychorismate = 4-aminobenzoate + pyruvate + H(+)</text>
        <dbReference type="Rhea" id="RHEA:16201"/>
        <dbReference type="ChEBI" id="CHEBI:15361"/>
        <dbReference type="ChEBI" id="CHEBI:15378"/>
        <dbReference type="ChEBI" id="CHEBI:17836"/>
        <dbReference type="ChEBI" id="CHEBI:58406"/>
        <dbReference type="EC" id="4.1.3.38"/>
    </reaction>
</comment>
<keyword evidence="16" id="KW-1185">Reference proteome</keyword>
<comment type="pathway">
    <text evidence="7">Cofactor biosynthesis; tetrahydrofolate biosynthesis; 4-aminobenzoate from chorismate: step 2/2.</text>
</comment>
<reference evidence="15 16" key="1">
    <citation type="journal article" date="2023" name="bioRxiv">
        <title>An intranuclear bacterial parasite of deep-sea mussels expresses apoptosis inhibitors acquired from its host.</title>
        <authorList>
            <person name="Gonzalez Porras M.A."/>
            <person name="Assie A."/>
            <person name="Tietjen M."/>
            <person name="Violette M."/>
            <person name="Kleiner M."/>
            <person name="Gruber-Vodicka H."/>
            <person name="Dubilier N."/>
            <person name="Leisch N."/>
        </authorList>
    </citation>
    <scope>NUCLEOTIDE SEQUENCE [LARGE SCALE GENOMIC DNA]</scope>
    <source>
        <strain evidence="15">IAP13</strain>
    </source>
</reference>
<evidence type="ECO:0000313" key="15">
    <source>
        <dbReference type="EMBL" id="MDP0587874.1"/>
    </source>
</evidence>
<protein>
    <recommendedName>
        <fullName evidence="11 12">Aminodeoxychorismate lyase</fullName>
        <ecNumber evidence="8 12">4.1.3.38</ecNumber>
    </recommendedName>
</protein>
<evidence type="ECO:0000256" key="3">
    <source>
        <dbReference type="ARBA" id="ARBA00011738"/>
    </source>
</evidence>
<evidence type="ECO:0000256" key="1">
    <source>
        <dbReference type="ARBA" id="ARBA00001933"/>
    </source>
</evidence>
<sequence length="284" mass="31391">MSLHNLHNKVSDLVWINGEPVSAIAVTNRGLLYGDGLFETILVIAGKLSMENLHWDRMSVDAFRLGIDIDIEQMKRETHQFLHAADAEDVVLKVMLTRGSGGRGYNPSGCINPCRILSLHPLPSYPSWLPNKGIVARLCNLRLGYSCLAGVKHLNRLEQVLARNEWSDPQCYEGLLMDYEGFVIEGTMTNLFLVDHDGLLLTPKLDNSGVAGVCRQYILEQAGAWGLSVQERRISLTEFTAAKEVFVCNSVNGVWPVAACGTSRWPVGVVTCTVRDRVVDVLNA</sequence>
<evidence type="ECO:0000256" key="5">
    <source>
        <dbReference type="ARBA" id="ARBA00022909"/>
    </source>
</evidence>
<comment type="subunit">
    <text evidence="3">Homodimer.</text>
</comment>
<dbReference type="GO" id="GO:0030170">
    <property type="term" value="F:pyridoxal phosphate binding"/>
    <property type="evidence" value="ECO:0007669"/>
    <property type="project" value="InterPro"/>
</dbReference>
<dbReference type="GO" id="GO:0008696">
    <property type="term" value="F:4-amino-4-deoxychorismate lyase activity"/>
    <property type="evidence" value="ECO:0007669"/>
    <property type="project" value="UniProtKB-UniRule"/>
</dbReference>
<dbReference type="InterPro" id="IPR036038">
    <property type="entry name" value="Aminotransferase-like"/>
</dbReference>
<evidence type="ECO:0000256" key="10">
    <source>
        <dbReference type="ARBA" id="ARBA00054027"/>
    </source>
</evidence>
<dbReference type="SUPFAM" id="SSF56752">
    <property type="entry name" value="D-aminoacid aminotransferase-like PLP-dependent enzymes"/>
    <property type="match status" value="1"/>
</dbReference>
<accession>A0AA90NJA2</accession>
<evidence type="ECO:0000256" key="6">
    <source>
        <dbReference type="ARBA" id="ARBA00023239"/>
    </source>
</evidence>
<dbReference type="PANTHER" id="PTHR42743:SF2">
    <property type="entry name" value="AMINODEOXYCHORISMATE LYASE"/>
    <property type="match status" value="1"/>
</dbReference>
<evidence type="ECO:0000256" key="8">
    <source>
        <dbReference type="ARBA" id="ARBA00035676"/>
    </source>
</evidence>
<evidence type="ECO:0000256" key="9">
    <source>
        <dbReference type="ARBA" id="ARBA00049529"/>
    </source>
</evidence>
<keyword evidence="6 15" id="KW-0456">Lyase</keyword>
<evidence type="ECO:0000256" key="14">
    <source>
        <dbReference type="RuleBase" id="RU004516"/>
    </source>
</evidence>
<evidence type="ECO:0000313" key="16">
    <source>
        <dbReference type="Proteomes" id="UP001178148"/>
    </source>
</evidence>
<dbReference type="GO" id="GO:0008153">
    <property type="term" value="P:4-aminobenzoate biosynthetic process"/>
    <property type="evidence" value="ECO:0007669"/>
    <property type="project" value="UniProtKB-UniRule"/>
</dbReference>
<dbReference type="PANTHER" id="PTHR42743">
    <property type="entry name" value="AMINO-ACID AMINOTRANSFERASE"/>
    <property type="match status" value="1"/>
</dbReference>
<dbReference type="GO" id="GO:0005829">
    <property type="term" value="C:cytosol"/>
    <property type="evidence" value="ECO:0007669"/>
    <property type="project" value="TreeGrafter"/>
</dbReference>
<comment type="function">
    <text evidence="10">Involved in the biosynthesis of p-aminobenzoate (PABA), a precursor of tetrahydrofolate. Converts 4-amino-4-deoxychorismate into 4-aminobenzoate (PABA) and pyruvate.</text>
</comment>
<dbReference type="InterPro" id="IPR017824">
    <property type="entry name" value="Aminodeoxychorismate_lyase_IV"/>
</dbReference>
<dbReference type="Gene3D" id="3.30.470.10">
    <property type="match status" value="1"/>
</dbReference>
<comment type="cofactor">
    <cofactor evidence="1 14">
        <name>pyridoxal 5'-phosphate</name>
        <dbReference type="ChEBI" id="CHEBI:597326"/>
    </cofactor>
</comment>
<dbReference type="CDD" id="cd01559">
    <property type="entry name" value="ADCL_like"/>
    <property type="match status" value="1"/>
</dbReference>
<evidence type="ECO:0000256" key="12">
    <source>
        <dbReference type="NCBIfam" id="TIGR03461"/>
    </source>
</evidence>